<proteinExistence type="predicted"/>
<evidence type="ECO:0000313" key="6">
    <source>
        <dbReference type="Proteomes" id="UP000322000"/>
    </source>
</evidence>
<dbReference type="OrthoDB" id="10035668at2759"/>
<dbReference type="GeneID" id="113493548"/>
<evidence type="ECO:0000259" key="5">
    <source>
        <dbReference type="Pfam" id="PF05225"/>
    </source>
</evidence>
<protein>
    <submittedName>
        <fullName evidence="7">Uncharacterized protein LOC113493548</fullName>
    </submittedName>
</protein>
<comment type="subcellular location">
    <subcellularLocation>
        <location evidence="1">Nucleus</location>
    </subcellularLocation>
</comment>
<dbReference type="InParanoid" id="A0A7E5VGH2"/>
<dbReference type="InterPro" id="IPR007889">
    <property type="entry name" value="HTH_Psq"/>
</dbReference>
<dbReference type="GO" id="GO:0005634">
    <property type="term" value="C:nucleus"/>
    <property type="evidence" value="ECO:0007669"/>
    <property type="project" value="UniProtKB-SubCell"/>
</dbReference>
<feature type="domain" description="HTH CENPB-type" evidence="4">
    <location>
        <begin position="97"/>
        <end position="147"/>
    </location>
</feature>
<accession>A0A7E5VGH2</accession>
<dbReference type="Pfam" id="PF03221">
    <property type="entry name" value="HTH_Tnp_Tc5"/>
    <property type="match status" value="1"/>
</dbReference>
<evidence type="ECO:0000256" key="3">
    <source>
        <dbReference type="ARBA" id="ARBA00023242"/>
    </source>
</evidence>
<gene>
    <name evidence="7" type="primary">LOC113493548</name>
</gene>
<dbReference type="InterPro" id="IPR009057">
    <property type="entry name" value="Homeodomain-like_sf"/>
</dbReference>
<dbReference type="Gene3D" id="1.10.10.60">
    <property type="entry name" value="Homeodomain-like"/>
    <property type="match status" value="1"/>
</dbReference>
<dbReference type="AlphaFoldDB" id="A0A7E5VGH2"/>
<evidence type="ECO:0000259" key="4">
    <source>
        <dbReference type="Pfam" id="PF03221"/>
    </source>
</evidence>
<sequence length="177" mass="20609">MCRLFLDIRLIMPRKYYRKSLRATTYTQEDLNAALESIAKGEKSQYAAAKHYRIPVSTLNDRIKGKTRIKRQTLGRPTAIPDEIEVRLANALIILEKWGFGLSRVEIINLVEEFIKLNEIATPFRNGRPGSDWLYNFRKRHGLSIKKPQPIEHVRRQMTDPFIKTVCLFLLIVTLLT</sequence>
<feature type="domain" description="HTH psq-type" evidence="5">
    <location>
        <begin position="27"/>
        <end position="71"/>
    </location>
</feature>
<organism evidence="6 7">
    <name type="scientific">Trichoplusia ni</name>
    <name type="common">Cabbage looper</name>
    <dbReference type="NCBI Taxonomy" id="7111"/>
    <lineage>
        <taxon>Eukaryota</taxon>
        <taxon>Metazoa</taxon>
        <taxon>Ecdysozoa</taxon>
        <taxon>Arthropoda</taxon>
        <taxon>Hexapoda</taxon>
        <taxon>Insecta</taxon>
        <taxon>Pterygota</taxon>
        <taxon>Neoptera</taxon>
        <taxon>Endopterygota</taxon>
        <taxon>Lepidoptera</taxon>
        <taxon>Glossata</taxon>
        <taxon>Ditrysia</taxon>
        <taxon>Noctuoidea</taxon>
        <taxon>Noctuidae</taxon>
        <taxon>Plusiinae</taxon>
        <taxon>Trichoplusia</taxon>
    </lineage>
</organism>
<evidence type="ECO:0000256" key="2">
    <source>
        <dbReference type="ARBA" id="ARBA00023125"/>
    </source>
</evidence>
<evidence type="ECO:0000313" key="7">
    <source>
        <dbReference type="RefSeq" id="XP_026727369.1"/>
    </source>
</evidence>
<keyword evidence="6" id="KW-1185">Reference proteome</keyword>
<keyword evidence="3" id="KW-0539">Nucleus</keyword>
<dbReference type="SUPFAM" id="SSF46689">
    <property type="entry name" value="Homeodomain-like"/>
    <property type="match status" value="1"/>
</dbReference>
<name>A0A7E5VGH2_TRINI</name>
<dbReference type="Proteomes" id="UP000322000">
    <property type="component" value="Chromosome 4"/>
</dbReference>
<evidence type="ECO:0000256" key="1">
    <source>
        <dbReference type="ARBA" id="ARBA00004123"/>
    </source>
</evidence>
<dbReference type="RefSeq" id="XP_026727369.1">
    <property type="nucleotide sequence ID" value="XM_026871568.1"/>
</dbReference>
<dbReference type="GO" id="GO:0003677">
    <property type="term" value="F:DNA binding"/>
    <property type="evidence" value="ECO:0007669"/>
    <property type="project" value="UniProtKB-KW"/>
</dbReference>
<reference evidence="7" key="1">
    <citation type="submission" date="2025-08" db="UniProtKB">
        <authorList>
            <consortium name="RefSeq"/>
        </authorList>
    </citation>
    <scope>IDENTIFICATION</scope>
</reference>
<dbReference type="InterPro" id="IPR006600">
    <property type="entry name" value="HTH_CenpB_DNA-bd_dom"/>
</dbReference>
<dbReference type="KEGG" id="tnl:113493548"/>
<dbReference type="Pfam" id="PF05225">
    <property type="entry name" value="HTH_psq"/>
    <property type="match status" value="1"/>
</dbReference>
<keyword evidence="2" id="KW-0238">DNA-binding</keyword>